<gene>
    <name evidence="1" type="ORF">METZ01_LOCUS367180</name>
</gene>
<proteinExistence type="predicted"/>
<sequence>DSKILPLLDIDANTTQIQTSSTSGP</sequence>
<reference evidence="1" key="1">
    <citation type="submission" date="2018-05" db="EMBL/GenBank/DDBJ databases">
        <authorList>
            <person name="Lanie J.A."/>
            <person name="Ng W.-L."/>
            <person name="Kazmierczak K.M."/>
            <person name="Andrzejewski T.M."/>
            <person name="Davidsen T.M."/>
            <person name="Wayne K.J."/>
            <person name="Tettelin H."/>
            <person name="Glass J.I."/>
            <person name="Rusch D."/>
            <person name="Podicherti R."/>
            <person name="Tsui H.-C.T."/>
            <person name="Winkler M.E."/>
        </authorList>
    </citation>
    <scope>NUCLEOTIDE SEQUENCE</scope>
</reference>
<organism evidence="1">
    <name type="scientific">marine metagenome</name>
    <dbReference type="NCBI Taxonomy" id="408172"/>
    <lineage>
        <taxon>unclassified sequences</taxon>
        <taxon>metagenomes</taxon>
        <taxon>ecological metagenomes</taxon>
    </lineage>
</organism>
<dbReference type="AlphaFoldDB" id="A0A382SWR2"/>
<dbReference type="EMBL" id="UINC01132176">
    <property type="protein sequence ID" value="SVD14326.1"/>
    <property type="molecule type" value="Genomic_DNA"/>
</dbReference>
<accession>A0A382SWR2</accession>
<evidence type="ECO:0000313" key="1">
    <source>
        <dbReference type="EMBL" id="SVD14326.1"/>
    </source>
</evidence>
<protein>
    <submittedName>
        <fullName evidence="1">Uncharacterized protein</fullName>
    </submittedName>
</protein>
<name>A0A382SWR2_9ZZZZ</name>
<feature type="non-terminal residue" evidence="1">
    <location>
        <position position="1"/>
    </location>
</feature>